<dbReference type="InterPro" id="IPR038538">
    <property type="entry name" value="MTERF_sf"/>
</dbReference>
<keyword evidence="5" id="KW-1185">Reference proteome</keyword>
<protein>
    <submittedName>
        <fullName evidence="4">Uncharacterized protein</fullName>
    </submittedName>
</protein>
<keyword evidence="2" id="KW-0804">Transcription</keyword>
<keyword evidence="2" id="KW-0806">Transcription termination</keyword>
<dbReference type="Pfam" id="PF02536">
    <property type="entry name" value="mTERF"/>
    <property type="match status" value="1"/>
</dbReference>
<evidence type="ECO:0000256" key="1">
    <source>
        <dbReference type="ARBA" id="ARBA00007692"/>
    </source>
</evidence>
<dbReference type="FunFam" id="1.25.70.10:FF:000001">
    <property type="entry name" value="Mitochondrial transcription termination factor-like"/>
    <property type="match status" value="1"/>
</dbReference>
<accession>A0A8T0TGK3</accession>
<dbReference type="InterPro" id="IPR003690">
    <property type="entry name" value="MTERF"/>
</dbReference>
<keyword evidence="2" id="KW-0805">Transcription regulation</keyword>
<organism evidence="4 5">
    <name type="scientific">Panicum virgatum</name>
    <name type="common">Blackwell switchgrass</name>
    <dbReference type="NCBI Taxonomy" id="38727"/>
    <lineage>
        <taxon>Eukaryota</taxon>
        <taxon>Viridiplantae</taxon>
        <taxon>Streptophyta</taxon>
        <taxon>Embryophyta</taxon>
        <taxon>Tracheophyta</taxon>
        <taxon>Spermatophyta</taxon>
        <taxon>Magnoliopsida</taxon>
        <taxon>Liliopsida</taxon>
        <taxon>Poales</taxon>
        <taxon>Poaceae</taxon>
        <taxon>PACMAD clade</taxon>
        <taxon>Panicoideae</taxon>
        <taxon>Panicodae</taxon>
        <taxon>Paniceae</taxon>
        <taxon>Panicinae</taxon>
        <taxon>Panicum</taxon>
        <taxon>Panicum sect. Hiantes</taxon>
    </lineage>
</organism>
<keyword evidence="3" id="KW-0809">Transit peptide</keyword>
<dbReference type="OrthoDB" id="1900587at2759"/>
<gene>
    <name evidence="4" type="ORF">PVAP13_4KG222700</name>
</gene>
<proteinExistence type="inferred from homology"/>
<name>A0A8T0TGK3_PANVG</name>
<dbReference type="Gene3D" id="1.25.70.10">
    <property type="entry name" value="Transcription termination factor 3, mitochondrial"/>
    <property type="match status" value="1"/>
</dbReference>
<dbReference type="PANTHER" id="PTHR13068:SF83">
    <property type="entry name" value="OS06G0224500 PROTEIN"/>
    <property type="match status" value="1"/>
</dbReference>
<dbReference type="SMART" id="SM00733">
    <property type="entry name" value="Mterf"/>
    <property type="match status" value="5"/>
</dbReference>
<dbReference type="AlphaFoldDB" id="A0A8T0TGK3"/>
<evidence type="ECO:0000313" key="4">
    <source>
        <dbReference type="EMBL" id="KAG2610952.1"/>
    </source>
</evidence>
<evidence type="ECO:0000256" key="3">
    <source>
        <dbReference type="ARBA" id="ARBA00022946"/>
    </source>
</evidence>
<dbReference type="EMBL" id="CM029043">
    <property type="protein sequence ID" value="KAG2610952.1"/>
    <property type="molecule type" value="Genomic_DNA"/>
</dbReference>
<evidence type="ECO:0000256" key="2">
    <source>
        <dbReference type="ARBA" id="ARBA00022472"/>
    </source>
</evidence>
<reference evidence="4" key="1">
    <citation type="submission" date="2020-05" db="EMBL/GenBank/DDBJ databases">
        <title>WGS assembly of Panicum virgatum.</title>
        <authorList>
            <person name="Lovell J.T."/>
            <person name="Jenkins J."/>
            <person name="Shu S."/>
            <person name="Juenger T.E."/>
            <person name="Schmutz J."/>
        </authorList>
    </citation>
    <scope>NUCLEOTIDE SEQUENCE</scope>
    <source>
        <strain evidence="4">AP13</strain>
    </source>
</reference>
<sequence length="390" mass="43401">MAVSHLRAALSRILRSPSRLLASSHTPPLFLHSSAAAASSSGSFAAEDYLVSRCGLTQAQALKAAAKISHLPSSAKPDAVLAYLESTLRIPAADVARVVLMDASFLCADVEQTLSRRIADLHDLGLSRDQIARLLPLVPNSFRNRFLRSNLEFWLAEIGSFDKLLWVLRSCNSLLGMDLEKVARPNVAFLRQCGQDISEIAGSNLYISRIFTMKPELLKETVQRAEELGVERSSRMLSRALAVVAFVDKEVIDRRIQLLHNLGFSKDDVLAVVRKQPLVLGLSEQKIQGNVDFLTKDVGLELSYIVRRPVLLMYSVERRLLPRHCLLKVLREKGLVKGKPDCLGTASIGEKIFVEKYVRPFKNHVPGLTDDYASKCWRKAMDGIRSQKTD</sequence>
<dbReference type="GO" id="GO:0006353">
    <property type="term" value="P:DNA-templated transcription termination"/>
    <property type="evidence" value="ECO:0007669"/>
    <property type="project" value="UniProtKB-KW"/>
</dbReference>
<evidence type="ECO:0000313" key="5">
    <source>
        <dbReference type="Proteomes" id="UP000823388"/>
    </source>
</evidence>
<comment type="similarity">
    <text evidence="1">Belongs to the mTERF family.</text>
</comment>
<comment type="caution">
    <text evidence="4">The sequence shown here is derived from an EMBL/GenBank/DDBJ whole genome shotgun (WGS) entry which is preliminary data.</text>
</comment>
<dbReference type="PANTHER" id="PTHR13068">
    <property type="entry name" value="CGI-12 PROTEIN-RELATED"/>
    <property type="match status" value="1"/>
</dbReference>
<dbReference type="GO" id="GO:0003676">
    <property type="term" value="F:nucleic acid binding"/>
    <property type="evidence" value="ECO:0007669"/>
    <property type="project" value="InterPro"/>
</dbReference>
<dbReference type="Proteomes" id="UP000823388">
    <property type="component" value="Chromosome 4K"/>
</dbReference>